<dbReference type="InterPro" id="IPR001610">
    <property type="entry name" value="PAC"/>
</dbReference>
<comment type="caution">
    <text evidence="5">The sequence shown here is derived from an EMBL/GenBank/DDBJ whole genome shotgun (WGS) entry which is preliminary data.</text>
</comment>
<dbReference type="InterPro" id="IPR029787">
    <property type="entry name" value="Nucleotide_cyclase"/>
</dbReference>
<accession>A0ABU5ZF35</accession>
<dbReference type="InterPro" id="IPR000700">
    <property type="entry name" value="PAS-assoc_C"/>
</dbReference>
<dbReference type="Gene3D" id="3.30.450.20">
    <property type="entry name" value="PAS domain"/>
    <property type="match status" value="2"/>
</dbReference>
<organism evidence="5 6">
    <name type="scientific">Ferviditalea candida</name>
    <dbReference type="NCBI Taxonomy" id="3108399"/>
    <lineage>
        <taxon>Bacteria</taxon>
        <taxon>Bacillati</taxon>
        <taxon>Bacillota</taxon>
        <taxon>Bacilli</taxon>
        <taxon>Bacillales</taxon>
        <taxon>Paenibacillaceae</taxon>
        <taxon>Ferviditalea</taxon>
    </lineage>
</organism>
<dbReference type="InterPro" id="IPR000160">
    <property type="entry name" value="GGDEF_dom"/>
</dbReference>
<dbReference type="Proteomes" id="UP001310386">
    <property type="component" value="Unassembled WGS sequence"/>
</dbReference>
<protein>
    <submittedName>
        <fullName evidence="5">EAL domain-containing protein</fullName>
    </submittedName>
</protein>
<dbReference type="PANTHER" id="PTHR44757">
    <property type="entry name" value="DIGUANYLATE CYCLASE DGCP"/>
    <property type="match status" value="1"/>
</dbReference>
<evidence type="ECO:0000259" key="3">
    <source>
        <dbReference type="PROSITE" id="PS50883"/>
    </source>
</evidence>
<dbReference type="SUPFAM" id="SSF55073">
    <property type="entry name" value="Nucleotide cyclase"/>
    <property type="match status" value="1"/>
</dbReference>
<dbReference type="InterPro" id="IPR052155">
    <property type="entry name" value="Biofilm_reg_signaling"/>
</dbReference>
<dbReference type="InterPro" id="IPR043128">
    <property type="entry name" value="Rev_trsase/Diguanyl_cyclase"/>
</dbReference>
<dbReference type="NCBIfam" id="TIGR00254">
    <property type="entry name" value="GGDEF"/>
    <property type="match status" value="1"/>
</dbReference>
<dbReference type="InterPro" id="IPR035919">
    <property type="entry name" value="EAL_sf"/>
</dbReference>
<feature type="domain" description="PAS" evidence="1">
    <location>
        <begin position="21"/>
        <end position="52"/>
    </location>
</feature>
<name>A0ABU5ZF35_9BACL</name>
<dbReference type="CDD" id="cd00130">
    <property type="entry name" value="PAS"/>
    <property type="match status" value="1"/>
</dbReference>
<sequence length="690" mass="79823">MSDLKKELEDIKFALDQSCILAVTDAAGKITYVNDLFCSISQYTREELIGRTHRLVQSGHHSRDYYQDMWRTISRGNVWKGEFKNRAKDGSFYWVRTTIVPFIDEKGKPFQYISIRTDITESKIMEQALREAMKSDFERTIKSLNIAIFKVERNQAGHYVYRLSEGLLSEKFNLNTKEIAGKTSFDIFPKDTAVFLEQRFKEAEGSKNVTFELSLNQNHFHVTLSPHLKENGMYEIIGSVVDINKQKESEKTIERMAYFDDVTRLPNRRMFKLDVQRMIETAHAENGKFAVVMLDLDRFKQINDTFGHSIGDSLINQIAERLSSLVNEDLWLYRFGGDEFLFLYRMDGVGKLENEWFRNILSLFHEPLIIRNQMIYVTVSLGSAVFPFDGYDWETLVKNADTAMYEAKRKGRNLYARYTYSMNSQYQEKLLMETELRRALINNEFALYYQPQYETATRDLIGFEALIRWNHPIRGMLQPGEFLPVAEETGLMIEIGQWVLKTACEQNKLWQRSGYTPYKVSVNICPAQFQASRFTETVFKILKESGLAPQYLELEITENGIMHSSDESIRILESLKSAGISISIDDFGTGYSSLALLRKFPVDALKIAHHFVKDIPDKKEDRALVTAIVQLARGMGLKVVAEGVEHERHYDFLKYLQCHVMQGFWFARPLPAAEIDSLLARMGNNQSIPM</sequence>
<evidence type="ECO:0000259" key="4">
    <source>
        <dbReference type="PROSITE" id="PS50887"/>
    </source>
</evidence>
<feature type="domain" description="PAC" evidence="2">
    <location>
        <begin position="79"/>
        <end position="131"/>
    </location>
</feature>
<evidence type="ECO:0000313" key="5">
    <source>
        <dbReference type="EMBL" id="MEB3101111.1"/>
    </source>
</evidence>
<dbReference type="Pfam" id="PF00990">
    <property type="entry name" value="GGDEF"/>
    <property type="match status" value="1"/>
</dbReference>
<evidence type="ECO:0000313" key="6">
    <source>
        <dbReference type="Proteomes" id="UP001310386"/>
    </source>
</evidence>
<evidence type="ECO:0000259" key="1">
    <source>
        <dbReference type="PROSITE" id="PS50112"/>
    </source>
</evidence>
<dbReference type="PROSITE" id="PS50113">
    <property type="entry name" value="PAC"/>
    <property type="match status" value="1"/>
</dbReference>
<gene>
    <name evidence="5" type="ORF">VF724_05485</name>
</gene>
<keyword evidence="6" id="KW-1185">Reference proteome</keyword>
<dbReference type="InterPro" id="IPR000014">
    <property type="entry name" value="PAS"/>
</dbReference>
<reference evidence="5" key="1">
    <citation type="submission" date="2023-12" db="EMBL/GenBank/DDBJ databases">
        <title>Fervidustalea candida gen. nov., sp. nov., a novel member of the family Paenibacillaceae isolated from a geothermal area.</title>
        <authorList>
            <person name="Li W.-J."/>
            <person name="Jiao J.-Y."/>
            <person name="Chen Y."/>
        </authorList>
    </citation>
    <scope>NUCLEOTIDE SEQUENCE</scope>
    <source>
        <strain evidence="5">SYSU GA230002</strain>
    </source>
</reference>
<dbReference type="InterPro" id="IPR035965">
    <property type="entry name" value="PAS-like_dom_sf"/>
</dbReference>
<dbReference type="PANTHER" id="PTHR44757:SF2">
    <property type="entry name" value="BIOFILM ARCHITECTURE MAINTENANCE PROTEIN MBAA"/>
    <property type="match status" value="1"/>
</dbReference>
<dbReference type="Pfam" id="PF00563">
    <property type="entry name" value="EAL"/>
    <property type="match status" value="1"/>
</dbReference>
<dbReference type="SMART" id="SM00086">
    <property type="entry name" value="PAC"/>
    <property type="match status" value="1"/>
</dbReference>
<dbReference type="CDD" id="cd01949">
    <property type="entry name" value="GGDEF"/>
    <property type="match status" value="1"/>
</dbReference>
<dbReference type="NCBIfam" id="TIGR00229">
    <property type="entry name" value="sensory_box"/>
    <property type="match status" value="1"/>
</dbReference>
<dbReference type="PROSITE" id="PS50887">
    <property type="entry name" value="GGDEF"/>
    <property type="match status" value="1"/>
</dbReference>
<dbReference type="SUPFAM" id="SSF55785">
    <property type="entry name" value="PYP-like sensor domain (PAS domain)"/>
    <property type="match status" value="2"/>
</dbReference>
<dbReference type="Gene3D" id="3.20.20.450">
    <property type="entry name" value="EAL domain"/>
    <property type="match status" value="1"/>
</dbReference>
<proteinExistence type="predicted"/>
<dbReference type="EMBL" id="JAYJLD010000005">
    <property type="protein sequence ID" value="MEB3101111.1"/>
    <property type="molecule type" value="Genomic_DNA"/>
</dbReference>
<dbReference type="PROSITE" id="PS50883">
    <property type="entry name" value="EAL"/>
    <property type="match status" value="1"/>
</dbReference>
<dbReference type="SMART" id="SM00267">
    <property type="entry name" value="GGDEF"/>
    <property type="match status" value="1"/>
</dbReference>
<dbReference type="Pfam" id="PF13426">
    <property type="entry name" value="PAS_9"/>
    <property type="match status" value="1"/>
</dbReference>
<feature type="domain" description="EAL" evidence="3">
    <location>
        <begin position="429"/>
        <end position="683"/>
    </location>
</feature>
<evidence type="ECO:0000259" key="2">
    <source>
        <dbReference type="PROSITE" id="PS50113"/>
    </source>
</evidence>
<dbReference type="CDD" id="cd01948">
    <property type="entry name" value="EAL"/>
    <property type="match status" value="1"/>
</dbReference>
<feature type="domain" description="GGDEF" evidence="4">
    <location>
        <begin position="287"/>
        <end position="420"/>
    </location>
</feature>
<dbReference type="InterPro" id="IPR001633">
    <property type="entry name" value="EAL_dom"/>
</dbReference>
<dbReference type="SUPFAM" id="SSF141868">
    <property type="entry name" value="EAL domain-like"/>
    <property type="match status" value="1"/>
</dbReference>
<dbReference type="Gene3D" id="3.30.70.270">
    <property type="match status" value="1"/>
</dbReference>
<dbReference type="RefSeq" id="WP_371753223.1">
    <property type="nucleotide sequence ID" value="NZ_JAYJLD010000005.1"/>
</dbReference>
<dbReference type="SMART" id="SM00052">
    <property type="entry name" value="EAL"/>
    <property type="match status" value="1"/>
</dbReference>
<dbReference type="PROSITE" id="PS50112">
    <property type="entry name" value="PAS"/>
    <property type="match status" value="1"/>
</dbReference>